<evidence type="ECO:0000256" key="1">
    <source>
        <dbReference type="SAM" id="MobiDB-lite"/>
    </source>
</evidence>
<comment type="caution">
    <text evidence="2">The sequence shown here is derived from an EMBL/GenBank/DDBJ whole genome shotgun (WGS) entry which is preliminary data.</text>
</comment>
<name>A0ABN9WGQ1_9DINO</name>
<reference evidence="2" key="1">
    <citation type="submission" date="2023-10" db="EMBL/GenBank/DDBJ databases">
        <authorList>
            <person name="Chen Y."/>
            <person name="Shah S."/>
            <person name="Dougan E. K."/>
            <person name="Thang M."/>
            <person name="Chan C."/>
        </authorList>
    </citation>
    <scope>NUCLEOTIDE SEQUENCE [LARGE SCALE GENOMIC DNA]</scope>
</reference>
<sequence length="803" mass="90033">MGVVERFIETIKEIATRMAWEVPDDIEPQEIFTWACAANNDLMRHNGYSPLLLLMGRTPAGHGLQDEDNPSTLSAEVKEDQFQKLVLNKRTAYKACVEHYLSEKTKRALLAKTRPFKIWEPGEKAHYWRSAKGNSQKTKQGMSGRIHGPATVLTQEREVKNGVAGRRGVVWLVDGDRLVRAAAAHLRTVTKAEQTLESISAGSSDQFQKLDQMNGMTFPKVKMDRMEINTGNHLVTTEITSSLRQATNMDRITKKKIYEEDQQKFPKNQEEDLTDLPTDLKPKFPGGLGQLEKNPERMLAALVKQNKVEVKLKDLTPEEKKQLPFAKENEIKSFLKYRVCEAASRAGAHPGALMKMRWVITKKETGDLKARLVVLGYTGPLLIYEQFLDNYMWLSTQGIPLISAELSLLLAYTNTATINTLMQANKLVRSESSALGMKDKRSALEALALKRGMAATATSLRWCHSGAQLSDCMTKNAEKARASYNLWQQRGTWKLTYDSNFISEKHRKQKGLDTLETGFAVDADDAWQLFPEYMEIEDTDLDIVSDFRHPGALGSASPLWGRALARSQDEDDKSMQIAQLDEDDKEMLDIRNTATLIDGNRAHAVEEWLGTDRFSLVFYVLDHWEATSDELKQQLEEAGCVWPTAASFSAAQSLLPMPKGYTEASAAAPRRVDAIKSHHKKDSNNNDAVGDHKKVGVKKSVLKHTSKSPFSIITTRAAERWTSQTKLIWLEGKDGVSPQSVDRHAKYSTAATVGEALSLGARPADLLHDFEVRLVKPHPKGPLRTVPLRLVHTRDRRTPSTST</sequence>
<accession>A0ABN9WGQ1</accession>
<proteinExistence type="predicted"/>
<dbReference type="EMBL" id="CAUYUJ010018695">
    <property type="protein sequence ID" value="CAK0885629.1"/>
    <property type="molecule type" value="Genomic_DNA"/>
</dbReference>
<keyword evidence="3" id="KW-1185">Reference proteome</keyword>
<gene>
    <name evidence="2" type="ORF">PCOR1329_LOCUS67191</name>
</gene>
<evidence type="ECO:0000313" key="2">
    <source>
        <dbReference type="EMBL" id="CAK0885629.1"/>
    </source>
</evidence>
<dbReference type="Proteomes" id="UP001189429">
    <property type="component" value="Unassembled WGS sequence"/>
</dbReference>
<organism evidence="2 3">
    <name type="scientific">Prorocentrum cordatum</name>
    <dbReference type="NCBI Taxonomy" id="2364126"/>
    <lineage>
        <taxon>Eukaryota</taxon>
        <taxon>Sar</taxon>
        <taxon>Alveolata</taxon>
        <taxon>Dinophyceae</taxon>
        <taxon>Prorocentrales</taxon>
        <taxon>Prorocentraceae</taxon>
        <taxon>Prorocentrum</taxon>
    </lineage>
</organism>
<feature type="compositionally biased region" description="Basic and acidic residues" evidence="1">
    <location>
        <begin position="259"/>
        <end position="270"/>
    </location>
</feature>
<evidence type="ECO:0000313" key="3">
    <source>
        <dbReference type="Proteomes" id="UP001189429"/>
    </source>
</evidence>
<protein>
    <submittedName>
        <fullName evidence="2">Uncharacterized protein</fullName>
    </submittedName>
</protein>
<feature type="region of interest" description="Disordered" evidence="1">
    <location>
        <begin position="259"/>
        <end position="291"/>
    </location>
</feature>